<dbReference type="eggNOG" id="COG1215">
    <property type="taxonomic scope" value="Bacteria"/>
</dbReference>
<dbReference type="PANTHER" id="PTHR48090">
    <property type="entry name" value="UNDECAPRENYL-PHOSPHATE 4-DEOXY-4-FORMAMIDO-L-ARABINOSE TRANSFERASE-RELATED"/>
    <property type="match status" value="1"/>
</dbReference>
<feature type="domain" description="Glycosyltransferase 2-like" evidence="1">
    <location>
        <begin position="8"/>
        <end position="130"/>
    </location>
</feature>
<keyword evidence="2" id="KW-0808">Transferase</keyword>
<dbReference type="GO" id="GO:0016740">
    <property type="term" value="F:transferase activity"/>
    <property type="evidence" value="ECO:0007669"/>
    <property type="project" value="UniProtKB-KW"/>
</dbReference>
<dbReference type="AlphaFoldDB" id="C8VYW3"/>
<protein>
    <submittedName>
        <fullName evidence="2">Glycosyl transferase family 2</fullName>
    </submittedName>
</protein>
<dbReference type="STRING" id="485916.Dtox_2044"/>
<reference evidence="2 3" key="1">
    <citation type="journal article" date="2009" name="Stand. Genomic Sci.">
        <title>Complete genome sequence of Desulfotomaculum acetoxidans type strain (5575).</title>
        <authorList>
            <person name="Spring S."/>
            <person name="Lapidus A."/>
            <person name="Schroder M."/>
            <person name="Gleim D."/>
            <person name="Sims D."/>
            <person name="Meincke L."/>
            <person name="Glavina Del Rio T."/>
            <person name="Tice H."/>
            <person name="Copeland A."/>
            <person name="Cheng J.F."/>
            <person name="Lucas S."/>
            <person name="Chen F."/>
            <person name="Nolan M."/>
            <person name="Bruce D."/>
            <person name="Goodwin L."/>
            <person name="Pitluck S."/>
            <person name="Ivanova N."/>
            <person name="Mavromatis K."/>
            <person name="Mikhailova N."/>
            <person name="Pati A."/>
            <person name="Chen A."/>
            <person name="Palaniappan K."/>
            <person name="Land M."/>
            <person name="Hauser L."/>
            <person name="Chang Y.J."/>
            <person name="Jeffries C.D."/>
            <person name="Chain P."/>
            <person name="Saunders E."/>
            <person name="Brettin T."/>
            <person name="Detter J.C."/>
            <person name="Goker M."/>
            <person name="Bristow J."/>
            <person name="Eisen J.A."/>
            <person name="Markowitz V."/>
            <person name="Hugenholtz P."/>
            <person name="Kyrpides N.C."/>
            <person name="Klenk H.P."/>
            <person name="Han C."/>
        </authorList>
    </citation>
    <scope>NUCLEOTIDE SEQUENCE [LARGE SCALE GENOMIC DNA]</scope>
    <source>
        <strain evidence="3">ATCC 49208 / DSM 771 / VKM B-1644</strain>
    </source>
</reference>
<dbReference type="InterPro" id="IPR050256">
    <property type="entry name" value="Glycosyltransferase_2"/>
</dbReference>
<gene>
    <name evidence="2" type="ordered locus">Dtox_2044</name>
</gene>
<evidence type="ECO:0000259" key="1">
    <source>
        <dbReference type="Pfam" id="PF00535"/>
    </source>
</evidence>
<accession>C8VYW3</accession>
<dbReference type="Gene3D" id="3.90.550.10">
    <property type="entry name" value="Spore Coat Polysaccharide Biosynthesis Protein SpsA, Chain A"/>
    <property type="match status" value="1"/>
</dbReference>
<evidence type="ECO:0000313" key="3">
    <source>
        <dbReference type="Proteomes" id="UP000002217"/>
    </source>
</evidence>
<dbReference type="CDD" id="cd04179">
    <property type="entry name" value="DPM_DPG-synthase_like"/>
    <property type="match status" value="1"/>
</dbReference>
<dbReference type="OrthoDB" id="9810303at2"/>
<dbReference type="HOGENOM" id="CLU_033536_6_0_9"/>
<evidence type="ECO:0000313" key="2">
    <source>
        <dbReference type="EMBL" id="ACV62873.1"/>
    </source>
</evidence>
<dbReference type="SUPFAM" id="SSF53448">
    <property type="entry name" value="Nucleotide-diphospho-sugar transferases"/>
    <property type="match status" value="1"/>
</dbReference>
<keyword evidence="3" id="KW-1185">Reference proteome</keyword>
<dbReference type="InterPro" id="IPR001173">
    <property type="entry name" value="Glyco_trans_2-like"/>
</dbReference>
<dbReference type="Pfam" id="PF00535">
    <property type="entry name" value="Glycos_transf_2"/>
    <property type="match status" value="1"/>
</dbReference>
<dbReference type="RefSeq" id="WP_015757577.1">
    <property type="nucleotide sequence ID" value="NC_013216.1"/>
</dbReference>
<dbReference type="CAZy" id="GT2">
    <property type="family name" value="Glycosyltransferase Family 2"/>
</dbReference>
<name>C8VYW3_DESAS</name>
<organism evidence="2 3">
    <name type="scientific">Desulfofarcimen acetoxidans (strain ATCC 49208 / DSM 771 / KCTC 5769 / VKM B-1644 / 5575)</name>
    <name type="common">Desulfotomaculum acetoxidans</name>
    <dbReference type="NCBI Taxonomy" id="485916"/>
    <lineage>
        <taxon>Bacteria</taxon>
        <taxon>Bacillati</taxon>
        <taxon>Bacillota</taxon>
        <taxon>Clostridia</taxon>
        <taxon>Eubacteriales</taxon>
        <taxon>Peptococcaceae</taxon>
        <taxon>Desulfofarcimen</taxon>
    </lineage>
</organism>
<proteinExistence type="predicted"/>
<dbReference type="InterPro" id="IPR029044">
    <property type="entry name" value="Nucleotide-diphossugar_trans"/>
</dbReference>
<dbReference type="EMBL" id="CP001720">
    <property type="protein sequence ID" value="ACV62873.1"/>
    <property type="molecule type" value="Genomic_DNA"/>
</dbReference>
<dbReference type="Proteomes" id="UP000002217">
    <property type="component" value="Chromosome"/>
</dbReference>
<dbReference type="KEGG" id="dae:Dtox_2044"/>
<sequence length="230" mass="25347">MQLNKKVSVLIPAYNEDRFITATLQAVKSIPEVDKIVVVDDGSQDMTVELARAEGVTLIVSEQNAGKGGALNLGAELVKNDDIIVLLDADLGLTAAEARKLVLPVLANQADMTIAQFPRIKHKGGFGLVKGLAHKGIKYFTRLEMQSPLSGQRAMTKDVFNKILPFASGYGVEVALTINVARMGYKVMEVPVQMTHDLTGRNWKGFVHRGKQFKDVLKELFFLYFKKISN</sequence>
<dbReference type="PANTHER" id="PTHR48090:SF7">
    <property type="entry name" value="RFBJ PROTEIN"/>
    <property type="match status" value="1"/>
</dbReference>